<dbReference type="InterPro" id="IPR047153">
    <property type="entry name" value="TRIM45/56/19-like"/>
</dbReference>
<dbReference type="PANTHER" id="PTHR25462">
    <property type="entry name" value="BONUS, ISOFORM C-RELATED"/>
    <property type="match status" value="1"/>
</dbReference>
<keyword evidence="5" id="KW-1185">Reference proteome</keyword>
<keyword evidence="2" id="KW-0175">Coiled coil</keyword>
<feature type="domain" description="B box-type" evidence="3">
    <location>
        <begin position="18"/>
        <end position="59"/>
    </location>
</feature>
<evidence type="ECO:0000313" key="5">
    <source>
        <dbReference type="Proteomes" id="UP000596742"/>
    </source>
</evidence>
<dbReference type="OrthoDB" id="264520at2759"/>
<dbReference type="EMBL" id="UYJE01001189">
    <property type="protein sequence ID" value="VDH99945.1"/>
    <property type="molecule type" value="Genomic_DNA"/>
</dbReference>
<dbReference type="AlphaFoldDB" id="A0A8B6C462"/>
<name>A0A8B6C462_MYTGA</name>
<keyword evidence="1" id="KW-0863">Zinc-finger</keyword>
<sequence length="528" mass="61193">MADDRFEREEKQEVGRSHKQPRCRFHETEVYQIFCKDCKDFMCFKCIGQLHQKHELSQLQDANEAIRTELCDLLLENKYAEHLSSLKDKVSDNEKELVQDEESLKRDIRTSVEEMKQNIDIAEKRLLSELRNEFESYQISLQEQKININSLQTKIANLDVNKLPEYNLNHVINSLSEMKLCSSSSEKLINHPKPGFQPTMDFSIGNLIQTTSGKPDACALLLPSSSNISTQTDSKWIDAEDRVEDNAIESSSDEITDQDPIKFQMNQDIKLISKIVPISEKNAWIISNRKLLKIIDFSVNEDVYSENVDDIVVLKDGCVLVLRQLETFIMKLLPNRRLVRFADVGTKDYHPRCMCIRNDIVIIYLWCVTVNEKNVHTSKSHIIWMNTDGIVTKRLSFSERIWKLPSFIQSLESDVCVLYCENFTLYFIDLLDAKSDKCDKLYRFKGVYGLNPEKNFDCTGMCTDKSGNLLVSDHRHHSVYVLDKELKYIKTLFDARNGLDKPAAINIFNDQIWISDGNQMYIFPYANV</sequence>
<accession>A0A8B6C462</accession>
<dbReference type="Proteomes" id="UP000596742">
    <property type="component" value="Unassembled WGS sequence"/>
</dbReference>
<dbReference type="PANTHER" id="PTHR25462:SF296">
    <property type="entry name" value="MEIOTIC P26, ISOFORM F"/>
    <property type="match status" value="1"/>
</dbReference>
<evidence type="ECO:0000256" key="1">
    <source>
        <dbReference type="PROSITE-ProRule" id="PRU00024"/>
    </source>
</evidence>
<dbReference type="Gene3D" id="3.30.160.60">
    <property type="entry name" value="Classic Zinc Finger"/>
    <property type="match status" value="1"/>
</dbReference>
<reference evidence="4" key="1">
    <citation type="submission" date="2018-11" db="EMBL/GenBank/DDBJ databases">
        <authorList>
            <person name="Alioto T."/>
            <person name="Alioto T."/>
        </authorList>
    </citation>
    <scope>NUCLEOTIDE SEQUENCE</scope>
</reference>
<gene>
    <name evidence="4" type="ORF">MGAL_10B085652</name>
</gene>
<keyword evidence="1" id="KW-0479">Metal-binding</keyword>
<evidence type="ECO:0000313" key="4">
    <source>
        <dbReference type="EMBL" id="VDH99945.1"/>
    </source>
</evidence>
<evidence type="ECO:0000256" key="2">
    <source>
        <dbReference type="SAM" id="Coils"/>
    </source>
</evidence>
<dbReference type="Gene3D" id="2.120.10.30">
    <property type="entry name" value="TolB, C-terminal domain"/>
    <property type="match status" value="1"/>
</dbReference>
<feature type="coiled-coil region" evidence="2">
    <location>
        <begin position="98"/>
        <end position="161"/>
    </location>
</feature>
<dbReference type="GO" id="GO:0008270">
    <property type="term" value="F:zinc ion binding"/>
    <property type="evidence" value="ECO:0007669"/>
    <property type="project" value="UniProtKB-KW"/>
</dbReference>
<dbReference type="SUPFAM" id="SSF57845">
    <property type="entry name" value="B-box zinc-binding domain"/>
    <property type="match status" value="1"/>
</dbReference>
<dbReference type="PROSITE" id="PS50119">
    <property type="entry name" value="ZF_BBOX"/>
    <property type="match status" value="1"/>
</dbReference>
<protein>
    <recommendedName>
        <fullName evidence="3">B box-type domain-containing protein</fullName>
    </recommendedName>
</protein>
<keyword evidence="1" id="KW-0862">Zinc</keyword>
<organism evidence="4 5">
    <name type="scientific">Mytilus galloprovincialis</name>
    <name type="common">Mediterranean mussel</name>
    <dbReference type="NCBI Taxonomy" id="29158"/>
    <lineage>
        <taxon>Eukaryota</taxon>
        <taxon>Metazoa</taxon>
        <taxon>Spiralia</taxon>
        <taxon>Lophotrochozoa</taxon>
        <taxon>Mollusca</taxon>
        <taxon>Bivalvia</taxon>
        <taxon>Autobranchia</taxon>
        <taxon>Pteriomorphia</taxon>
        <taxon>Mytilida</taxon>
        <taxon>Mytiloidea</taxon>
        <taxon>Mytilidae</taxon>
        <taxon>Mytilinae</taxon>
        <taxon>Mytilus</taxon>
    </lineage>
</organism>
<dbReference type="InterPro" id="IPR011042">
    <property type="entry name" value="6-blade_b-propeller_TolB-like"/>
</dbReference>
<dbReference type="SUPFAM" id="SSF101898">
    <property type="entry name" value="NHL repeat"/>
    <property type="match status" value="1"/>
</dbReference>
<proteinExistence type="predicted"/>
<dbReference type="Pfam" id="PF00643">
    <property type="entry name" value="zf-B_box"/>
    <property type="match status" value="1"/>
</dbReference>
<dbReference type="InterPro" id="IPR000315">
    <property type="entry name" value="Znf_B-box"/>
</dbReference>
<evidence type="ECO:0000259" key="3">
    <source>
        <dbReference type="PROSITE" id="PS50119"/>
    </source>
</evidence>
<dbReference type="SMART" id="SM00336">
    <property type="entry name" value="BBOX"/>
    <property type="match status" value="1"/>
</dbReference>
<comment type="caution">
    <text evidence="4">The sequence shown here is derived from an EMBL/GenBank/DDBJ whole genome shotgun (WGS) entry which is preliminary data.</text>
</comment>